<dbReference type="Pfam" id="PF01535">
    <property type="entry name" value="PPR"/>
    <property type="match status" value="2"/>
</dbReference>
<accession>A0A9Q1Q7Y2</accession>
<dbReference type="Pfam" id="PF13041">
    <property type="entry name" value="PPR_2"/>
    <property type="match status" value="2"/>
</dbReference>
<keyword evidence="4" id="KW-1185">Reference proteome</keyword>
<dbReference type="EMBL" id="JAKOGI010000621">
    <property type="protein sequence ID" value="KAJ8432253.1"/>
    <property type="molecule type" value="Genomic_DNA"/>
</dbReference>
<dbReference type="Pfam" id="PF20431">
    <property type="entry name" value="E_motif"/>
    <property type="match status" value="1"/>
</dbReference>
<dbReference type="FunFam" id="1.25.40.10:FF:000242">
    <property type="entry name" value="Pentatricopeptide repeat-containing protein"/>
    <property type="match status" value="1"/>
</dbReference>
<gene>
    <name evidence="3" type="ORF">Cgig2_013906</name>
</gene>
<dbReference type="GO" id="GO:0003723">
    <property type="term" value="F:RNA binding"/>
    <property type="evidence" value="ECO:0007669"/>
    <property type="project" value="InterPro"/>
</dbReference>
<dbReference type="PANTHER" id="PTHR47926:SF432">
    <property type="entry name" value="(WILD MALAYSIAN BANANA) HYPOTHETICAL PROTEIN"/>
    <property type="match status" value="1"/>
</dbReference>
<keyword evidence="1" id="KW-0677">Repeat</keyword>
<dbReference type="FunFam" id="1.25.40.10:FF:000348">
    <property type="entry name" value="Pentatricopeptide repeat-containing protein chloroplastic"/>
    <property type="match status" value="1"/>
</dbReference>
<evidence type="ECO:0000313" key="4">
    <source>
        <dbReference type="Proteomes" id="UP001153076"/>
    </source>
</evidence>
<dbReference type="InterPro" id="IPR046960">
    <property type="entry name" value="PPR_At4g14850-like_plant"/>
</dbReference>
<dbReference type="OrthoDB" id="185373at2759"/>
<name>A0A9Q1Q7Y2_9CARY</name>
<feature type="repeat" description="PPR" evidence="2">
    <location>
        <begin position="299"/>
        <end position="333"/>
    </location>
</feature>
<dbReference type="NCBIfam" id="TIGR00756">
    <property type="entry name" value="PPR"/>
    <property type="match status" value="5"/>
</dbReference>
<dbReference type="PROSITE" id="PS51375">
    <property type="entry name" value="PPR"/>
    <property type="match status" value="4"/>
</dbReference>
<reference evidence="3" key="1">
    <citation type="submission" date="2022-04" db="EMBL/GenBank/DDBJ databases">
        <title>Carnegiea gigantea Genome sequencing and assembly v2.</title>
        <authorList>
            <person name="Copetti D."/>
            <person name="Sanderson M.J."/>
            <person name="Burquez A."/>
            <person name="Wojciechowski M.F."/>
        </authorList>
    </citation>
    <scope>NUCLEOTIDE SEQUENCE</scope>
    <source>
        <strain evidence="3">SGP5-SGP5p</strain>
        <tissue evidence="3">Aerial part</tissue>
    </source>
</reference>
<dbReference type="Gene3D" id="1.25.40.10">
    <property type="entry name" value="Tetratricopeptide repeat domain"/>
    <property type="match status" value="3"/>
</dbReference>
<evidence type="ECO:0000313" key="3">
    <source>
        <dbReference type="EMBL" id="KAJ8432253.1"/>
    </source>
</evidence>
<proteinExistence type="predicted"/>
<comment type="caution">
    <text evidence="3">The sequence shown here is derived from an EMBL/GenBank/DDBJ whole genome shotgun (WGS) entry which is preliminary data.</text>
</comment>
<feature type="repeat" description="PPR" evidence="2">
    <location>
        <begin position="167"/>
        <end position="197"/>
    </location>
</feature>
<evidence type="ECO:0008006" key="5">
    <source>
        <dbReference type="Google" id="ProtNLM"/>
    </source>
</evidence>
<dbReference type="GO" id="GO:0009451">
    <property type="term" value="P:RNA modification"/>
    <property type="evidence" value="ECO:0007669"/>
    <property type="project" value="InterPro"/>
</dbReference>
<feature type="repeat" description="PPR" evidence="2">
    <location>
        <begin position="268"/>
        <end position="298"/>
    </location>
</feature>
<organism evidence="3 4">
    <name type="scientific">Carnegiea gigantea</name>
    <dbReference type="NCBI Taxonomy" id="171969"/>
    <lineage>
        <taxon>Eukaryota</taxon>
        <taxon>Viridiplantae</taxon>
        <taxon>Streptophyta</taxon>
        <taxon>Embryophyta</taxon>
        <taxon>Tracheophyta</taxon>
        <taxon>Spermatophyta</taxon>
        <taxon>Magnoliopsida</taxon>
        <taxon>eudicotyledons</taxon>
        <taxon>Gunneridae</taxon>
        <taxon>Pentapetalae</taxon>
        <taxon>Caryophyllales</taxon>
        <taxon>Cactineae</taxon>
        <taxon>Cactaceae</taxon>
        <taxon>Cactoideae</taxon>
        <taxon>Echinocereeae</taxon>
        <taxon>Carnegiea</taxon>
    </lineage>
</organism>
<feature type="repeat" description="PPR" evidence="2">
    <location>
        <begin position="198"/>
        <end position="232"/>
    </location>
</feature>
<dbReference type="AlphaFoldDB" id="A0A9Q1Q7Y2"/>
<protein>
    <recommendedName>
        <fullName evidence="5">Pentatricopeptide repeat-containing protein</fullName>
    </recommendedName>
</protein>
<dbReference type="PANTHER" id="PTHR47926">
    <property type="entry name" value="PENTATRICOPEPTIDE REPEAT-CONTAINING PROTEIN"/>
    <property type="match status" value="1"/>
</dbReference>
<evidence type="ECO:0000256" key="1">
    <source>
        <dbReference type="ARBA" id="ARBA00022737"/>
    </source>
</evidence>
<dbReference type="InterPro" id="IPR046848">
    <property type="entry name" value="E_motif"/>
</dbReference>
<dbReference type="SUPFAM" id="SSF48452">
    <property type="entry name" value="TPR-like"/>
    <property type="match status" value="1"/>
</dbReference>
<dbReference type="InterPro" id="IPR011990">
    <property type="entry name" value="TPR-like_helical_dom_sf"/>
</dbReference>
<evidence type="ECO:0000256" key="2">
    <source>
        <dbReference type="PROSITE-ProRule" id="PRU00708"/>
    </source>
</evidence>
<dbReference type="Proteomes" id="UP001153076">
    <property type="component" value="Unassembled WGS sequence"/>
</dbReference>
<dbReference type="InterPro" id="IPR002885">
    <property type="entry name" value="PPR_rpt"/>
</dbReference>
<sequence>MKFSLISKIRLCSSAKHLQQLHGFLLTTGLHHDNLLICKFIEACSRTGLSDYGYSVFKHKPRPCIYLYNTMIKSLSSLHSSAQDAICVFNNIRASGLSSDSYSFPFALKAATWLLDVNVGNQIHGQVIKSGFVTEIHTAIATVKMYSAGGWVEDARQVFDEMSSSNDVALWNAMAAGYAGARDMDHAMQLFENMPERNVISWTTMISGYVHVNQPNKAIEIFLRMRAEDVKLDEVALLAALSACADLGMLELGYWIHEFIDEHNLYKSVPLHNALIDMYVKSGNIRRALEVFESMEHKNVVTWTTMITGLAFHGLGREALGMFSRMEISGARPNDITFIGVLSACSHVGFVELGHSYFESMSSKYGVVPKIQHYGCMVDLLGRAGCLDEAEDLVKKMPFHTNAALWGSLLAAARLHGNYVLAAKALGCLSVLEPDNSGNYSLLSNTYAGLGRWNEARLVRKTMRSSSVKKLPGGSSIEVNNAVFNFVAGYVSYPDGKRIYEALWGINRQYLHAPCKSEINLWKWRDQH</sequence>